<name>A0A6C0JPL3_9ZZZZ</name>
<evidence type="ECO:0000313" key="2">
    <source>
        <dbReference type="EMBL" id="QHU05644.1"/>
    </source>
</evidence>
<evidence type="ECO:0000256" key="1">
    <source>
        <dbReference type="SAM" id="MobiDB-lite"/>
    </source>
</evidence>
<feature type="region of interest" description="Disordered" evidence="1">
    <location>
        <begin position="17"/>
        <end position="65"/>
    </location>
</feature>
<protein>
    <recommendedName>
        <fullName evidence="3">JAB domain-containing protein</fullName>
    </recommendedName>
</protein>
<feature type="compositionally biased region" description="Low complexity" evidence="1">
    <location>
        <begin position="44"/>
        <end position="56"/>
    </location>
</feature>
<proteinExistence type="predicted"/>
<sequence>MEDGLLQSIKQDIGVFSKEMKSSIPNKENKPPITPIRANVNKKPSPGGPSLAPPGSTKSVEKSKSLPTRTIIDTKLEEIISKCINNTFNKNKFIEIFTNHFLNCKEIKKVKQPVTNKKVLESYFTELFSYSKNVLDRVSQYETYTQKFEEYKRNPIIFTLLNGTRQDIINITPNGLDVQILPITRNDIPLQKLKEYNKKIELDIVSVDVEEPVITTPFEQSIYDYIEQYIGKPEAFISLKKFDILNHIANMDTGVLISGDGGAIETVINTTPGGTPAPGTKLKPGGNPPIVSSGDNATKIGNVDGIEIYNVKFPEQISQSPLKLMITDDTSQPKTTQATVKKGVDDDAKKPDILPTLSIPQNFNLVGRNQNKFYIYITERDYSRIKYFTEKYPALETGGDLWGYTNLQDTNKLKKYDTVITTVTGPGKKCTRSDVTFNQDGEYLQYVHIQLQGDPKNSILNHIGDWHSHHTIDMPYPSNGDTRTIRRAMKTYNRKTFPCFITTITNGKSTIHPFLYVKTSDAGTSDMIGVTIYNAELRIINNGYFQDRYATLKLFKGSEDDNPKKPELVNPNLPNPTSIGIVTTI</sequence>
<reference evidence="2" key="1">
    <citation type="journal article" date="2020" name="Nature">
        <title>Giant virus diversity and host interactions through global metagenomics.</title>
        <authorList>
            <person name="Schulz F."/>
            <person name="Roux S."/>
            <person name="Paez-Espino D."/>
            <person name="Jungbluth S."/>
            <person name="Walsh D.A."/>
            <person name="Denef V.J."/>
            <person name="McMahon K.D."/>
            <person name="Konstantinidis K.T."/>
            <person name="Eloe-Fadrosh E.A."/>
            <person name="Kyrpides N.C."/>
            <person name="Woyke T."/>
        </authorList>
    </citation>
    <scope>NUCLEOTIDE SEQUENCE</scope>
    <source>
        <strain evidence="2">GVMAG-M-3300027736-24</strain>
    </source>
</reference>
<dbReference type="EMBL" id="MN740417">
    <property type="protein sequence ID" value="QHU05644.1"/>
    <property type="molecule type" value="Genomic_DNA"/>
</dbReference>
<accession>A0A6C0JPL3</accession>
<dbReference type="AlphaFoldDB" id="A0A6C0JPL3"/>
<organism evidence="2">
    <name type="scientific">viral metagenome</name>
    <dbReference type="NCBI Taxonomy" id="1070528"/>
    <lineage>
        <taxon>unclassified sequences</taxon>
        <taxon>metagenomes</taxon>
        <taxon>organismal metagenomes</taxon>
    </lineage>
</organism>
<feature type="region of interest" description="Disordered" evidence="1">
    <location>
        <begin position="273"/>
        <end position="293"/>
    </location>
</feature>
<evidence type="ECO:0008006" key="3">
    <source>
        <dbReference type="Google" id="ProtNLM"/>
    </source>
</evidence>
<feature type="compositionally biased region" description="Low complexity" evidence="1">
    <location>
        <begin position="273"/>
        <end position="285"/>
    </location>
</feature>